<evidence type="ECO:0000313" key="2">
    <source>
        <dbReference type="EMBL" id="RNF04107.1"/>
    </source>
</evidence>
<dbReference type="EMBL" id="MKGL01000173">
    <property type="protein sequence ID" value="RNF04107.1"/>
    <property type="molecule type" value="Genomic_DNA"/>
</dbReference>
<protein>
    <submittedName>
        <fullName evidence="2">Uncharacterized protein</fullName>
    </submittedName>
</protein>
<gene>
    <name evidence="2" type="ORF">TraAM80_05342</name>
</gene>
<reference evidence="2 3" key="1">
    <citation type="journal article" date="2018" name="BMC Genomics">
        <title>Genomic comparison of Trypanosoma conorhini and Trypanosoma rangeli to Trypanosoma cruzi strains of high and low virulence.</title>
        <authorList>
            <person name="Bradwell K.R."/>
            <person name="Koparde V.N."/>
            <person name="Matveyev A.V."/>
            <person name="Serrano M.G."/>
            <person name="Alves J.M."/>
            <person name="Parikh H."/>
            <person name="Huang B."/>
            <person name="Lee V."/>
            <person name="Espinosa-Alvarez O."/>
            <person name="Ortiz P.A."/>
            <person name="Costa-Martins A.G."/>
            <person name="Teixeira M.M."/>
            <person name="Buck G.A."/>
        </authorList>
    </citation>
    <scope>NUCLEOTIDE SEQUENCE [LARGE SCALE GENOMIC DNA]</scope>
    <source>
        <strain evidence="2 3">AM80</strain>
    </source>
</reference>
<name>A0A3R7LVJ6_TRYRA</name>
<keyword evidence="3" id="KW-1185">Reference proteome</keyword>
<dbReference type="GeneID" id="40329275"/>
<sequence length="110" mass="12396">MAQKITSAAMLDGEASTRLEKDRRFTWQQRTKNPQKCCAVVCGVRSLGDPRSSYTTRPMQLHDMYPPLFFCLFIITCFAAPPRAGDARKGPRRAHRPPSQDELKRANGSV</sequence>
<dbReference type="AlphaFoldDB" id="A0A3R7LVJ6"/>
<organism evidence="2 3">
    <name type="scientific">Trypanosoma rangeli</name>
    <dbReference type="NCBI Taxonomy" id="5698"/>
    <lineage>
        <taxon>Eukaryota</taxon>
        <taxon>Discoba</taxon>
        <taxon>Euglenozoa</taxon>
        <taxon>Kinetoplastea</taxon>
        <taxon>Metakinetoplastina</taxon>
        <taxon>Trypanosomatida</taxon>
        <taxon>Trypanosomatidae</taxon>
        <taxon>Trypanosoma</taxon>
        <taxon>Herpetosoma</taxon>
    </lineage>
</organism>
<dbReference type="Proteomes" id="UP000283634">
    <property type="component" value="Unassembled WGS sequence"/>
</dbReference>
<feature type="compositionally biased region" description="Basic and acidic residues" evidence="1">
    <location>
        <begin position="98"/>
        <end position="110"/>
    </location>
</feature>
<feature type="region of interest" description="Disordered" evidence="1">
    <location>
        <begin position="84"/>
        <end position="110"/>
    </location>
</feature>
<accession>A0A3R7LVJ6</accession>
<evidence type="ECO:0000256" key="1">
    <source>
        <dbReference type="SAM" id="MobiDB-lite"/>
    </source>
</evidence>
<dbReference type="RefSeq" id="XP_029237906.1">
    <property type="nucleotide sequence ID" value="XM_029382225.1"/>
</dbReference>
<evidence type="ECO:0000313" key="3">
    <source>
        <dbReference type="Proteomes" id="UP000283634"/>
    </source>
</evidence>
<proteinExistence type="predicted"/>
<comment type="caution">
    <text evidence="2">The sequence shown here is derived from an EMBL/GenBank/DDBJ whole genome shotgun (WGS) entry which is preliminary data.</text>
</comment>